<evidence type="ECO:0000313" key="2">
    <source>
        <dbReference type="EMBL" id="MCH89485.1"/>
    </source>
</evidence>
<keyword evidence="3" id="KW-1185">Reference proteome</keyword>
<dbReference type="AlphaFoldDB" id="A0A392MQV3"/>
<comment type="caution">
    <text evidence="2">The sequence shown here is derived from an EMBL/GenBank/DDBJ whole genome shotgun (WGS) entry which is preliminary data.</text>
</comment>
<gene>
    <name evidence="2" type="ORF">A2U01_0010381</name>
</gene>
<name>A0A392MQV3_9FABA</name>
<dbReference type="EMBL" id="LXQA010016237">
    <property type="protein sequence ID" value="MCH89485.1"/>
    <property type="molecule type" value="Genomic_DNA"/>
</dbReference>
<evidence type="ECO:0000313" key="3">
    <source>
        <dbReference type="Proteomes" id="UP000265520"/>
    </source>
</evidence>
<reference evidence="2 3" key="1">
    <citation type="journal article" date="2018" name="Front. Plant Sci.">
        <title>Red Clover (Trifolium pratense) and Zigzag Clover (T. medium) - A Picture of Genomic Similarities and Differences.</title>
        <authorList>
            <person name="Dluhosova J."/>
            <person name="Istvanek J."/>
            <person name="Nedelnik J."/>
            <person name="Repkova J."/>
        </authorList>
    </citation>
    <scope>NUCLEOTIDE SEQUENCE [LARGE SCALE GENOMIC DNA]</scope>
    <source>
        <strain evidence="3">cv. 10/8</strain>
        <tissue evidence="2">Leaf</tissue>
    </source>
</reference>
<dbReference type="PROSITE" id="PS51257">
    <property type="entry name" value="PROKAR_LIPOPROTEIN"/>
    <property type="match status" value="1"/>
</dbReference>
<proteinExistence type="predicted"/>
<feature type="region of interest" description="Disordered" evidence="1">
    <location>
        <begin position="240"/>
        <end position="273"/>
    </location>
</feature>
<feature type="region of interest" description="Disordered" evidence="1">
    <location>
        <begin position="15"/>
        <end position="52"/>
    </location>
</feature>
<feature type="compositionally biased region" description="Polar residues" evidence="1">
    <location>
        <begin position="17"/>
        <end position="37"/>
    </location>
</feature>
<dbReference type="Proteomes" id="UP000265520">
    <property type="component" value="Unassembled WGS sequence"/>
</dbReference>
<protein>
    <submittedName>
        <fullName evidence="2">Uncharacterized protein</fullName>
    </submittedName>
</protein>
<accession>A0A392MQV3</accession>
<sequence>MSGIKKKQFRFRIPWISGSSTGCQSRPKQRSNSSSQLAYAPPQPPPTPISEPLERKMMFAIATSNPSENNIKVPVDPVTSNVSNSPMENSTMKDEATNFVNKVTTVNPATITKLPDDDKTVSVVTLAGDNRGATMHVADSHSQSTRKKGSIHNIHRTNEEEEKDEAGKAYVNSNIQSMNNSLMVQGSINGRDPGVRVILPQHPEPQVKRDLENRRDEVKTVSRVEKLTYQPMVRRRCLRGLMVEPSDSDPDNPDKPRRHGCKFSCGDVRKDKV</sequence>
<dbReference type="PANTHER" id="PTHR33472">
    <property type="entry name" value="OS01G0106600 PROTEIN"/>
    <property type="match status" value="1"/>
</dbReference>
<organism evidence="2 3">
    <name type="scientific">Trifolium medium</name>
    <dbReference type="NCBI Taxonomy" id="97028"/>
    <lineage>
        <taxon>Eukaryota</taxon>
        <taxon>Viridiplantae</taxon>
        <taxon>Streptophyta</taxon>
        <taxon>Embryophyta</taxon>
        <taxon>Tracheophyta</taxon>
        <taxon>Spermatophyta</taxon>
        <taxon>Magnoliopsida</taxon>
        <taxon>eudicotyledons</taxon>
        <taxon>Gunneridae</taxon>
        <taxon>Pentapetalae</taxon>
        <taxon>rosids</taxon>
        <taxon>fabids</taxon>
        <taxon>Fabales</taxon>
        <taxon>Fabaceae</taxon>
        <taxon>Papilionoideae</taxon>
        <taxon>50 kb inversion clade</taxon>
        <taxon>NPAAA clade</taxon>
        <taxon>Hologalegina</taxon>
        <taxon>IRL clade</taxon>
        <taxon>Trifolieae</taxon>
        <taxon>Trifolium</taxon>
    </lineage>
</organism>
<evidence type="ECO:0000256" key="1">
    <source>
        <dbReference type="SAM" id="MobiDB-lite"/>
    </source>
</evidence>
<dbReference type="PANTHER" id="PTHR33472:SF24">
    <property type="entry name" value="VEGETATIVE CELL WALL PROTEIN GP1-LIKE"/>
    <property type="match status" value="1"/>
</dbReference>